<feature type="region of interest" description="Disordered" evidence="7">
    <location>
        <begin position="535"/>
        <end position="557"/>
    </location>
</feature>
<keyword evidence="4" id="KW-0206">Cytoskeleton</keyword>
<comment type="subcellular location">
    <subcellularLocation>
        <location evidence="1">Cytoplasm</location>
        <location evidence="1">Cytoskeleton</location>
    </subcellularLocation>
</comment>
<dbReference type="SMART" id="SM00129">
    <property type="entry name" value="KISc"/>
    <property type="match status" value="1"/>
</dbReference>
<dbReference type="EMBL" id="JARGDH010000003">
    <property type="protein sequence ID" value="KAL0272558.1"/>
    <property type="molecule type" value="Genomic_DNA"/>
</dbReference>
<dbReference type="GO" id="GO:0008017">
    <property type="term" value="F:microtubule binding"/>
    <property type="evidence" value="ECO:0007669"/>
    <property type="project" value="InterPro"/>
</dbReference>
<keyword evidence="6" id="KW-0175">Coiled coil</keyword>
<feature type="binding site" evidence="5">
    <location>
        <begin position="98"/>
        <end position="105"/>
    </location>
    <ligand>
        <name>ATP</name>
        <dbReference type="ChEBI" id="CHEBI:30616"/>
    </ligand>
</feature>
<sequence length="757" mass="86559">MGHDVEDNLNAKFFVRILPSVDFSDEGIKIEANCRVMHVKCLQKRLKLKKQEKQKYWCFIADDIFWNRSQEDIYESVCGCHFVENILGGVSGVILAYGQTGTGKTFTISGLRHHYQNRGLVLRLLTSLCNEREANRDVKKITIRISYAEFINKKVKDLLRNTYVEKLNDIKKAEVRDEIDAWKSIFESEVRKSVNETAPYMGSHRGHTVLTFHVESLSLIESSPLPYYSKVHIVDMSGIDSIGNAASLWRANADLEYSNMSKTMMEQLLLCISGRTWRAPNCVCPIKATKMLEYLQDTLRPYCMIRFIGHVFGNEQNLPLTLSVLRFGEKICGIKPTQLEKDVTKNDLALTLRLLEEEVERLRQELDFSDMLNDSPNYTNMSQERLQQIRRAAKNFLLGHVDNLTLLHLGQARITLDVFKEVYENLGREKDQAVKDAVLATIEEFQTQYASERSHSIMMPAAMRMSRRRTSRQRDIRVSTIQAPIEVEGGVSRTSAAPGPGVLDKRGISIGTAKVTNSYEGLVTKSMKRLRSRMSDVVVRPVPRSSSAKEMGVPTSEISLQEKVPSKEEAWQEFCTEKSDLVQAYREEISKLEDAVRAAKKNYTVALCELGRVKENLERLKREQDGWNHIRQMCKVLEHDSMEEATASYDSTIEKKEIELNNAMENCHVTLIDFRNSTDELAEAKAALENEFQIFCGDMYRIGMIPEEESSADLLSAESAGETTLKYDTKMEMYFQFQAAMINYVPRRAKPKWVGHF</sequence>
<dbReference type="Gene3D" id="3.40.850.10">
    <property type="entry name" value="Kinesin motor domain"/>
    <property type="match status" value="1"/>
</dbReference>
<dbReference type="GO" id="GO:0005874">
    <property type="term" value="C:microtubule"/>
    <property type="evidence" value="ECO:0007669"/>
    <property type="project" value="TreeGrafter"/>
</dbReference>
<evidence type="ECO:0000313" key="9">
    <source>
        <dbReference type="EMBL" id="KAL0272560.1"/>
    </source>
</evidence>
<feature type="domain" description="Kinesin motor" evidence="8">
    <location>
        <begin position="10"/>
        <end position="334"/>
    </location>
</feature>
<feature type="coiled-coil region" evidence="6">
    <location>
        <begin position="345"/>
        <end position="372"/>
    </location>
</feature>
<dbReference type="InterPro" id="IPR001752">
    <property type="entry name" value="Kinesin_motor_dom"/>
</dbReference>
<protein>
    <recommendedName>
        <fullName evidence="8">Kinesin motor domain-containing protein</fullName>
    </recommendedName>
</protein>
<evidence type="ECO:0000256" key="3">
    <source>
        <dbReference type="ARBA" id="ARBA00022840"/>
    </source>
</evidence>
<reference evidence="9" key="1">
    <citation type="journal article" date="2024" name="Gigascience">
        <title>Chromosome-level genome of the poultry shaft louse Menopon gallinae provides insight into the host-switching and adaptive evolution of parasitic lice.</title>
        <authorList>
            <person name="Xu Y."/>
            <person name="Ma L."/>
            <person name="Liu S."/>
            <person name="Liang Y."/>
            <person name="Liu Q."/>
            <person name="He Z."/>
            <person name="Tian L."/>
            <person name="Duan Y."/>
            <person name="Cai W."/>
            <person name="Li H."/>
            <person name="Song F."/>
        </authorList>
    </citation>
    <scope>NUCLEOTIDE SEQUENCE</scope>
    <source>
        <strain evidence="9">Cailab_2023a</strain>
    </source>
</reference>
<feature type="compositionally biased region" description="Low complexity" evidence="7">
    <location>
        <begin position="535"/>
        <end position="546"/>
    </location>
</feature>
<name>A0AAW2HT90_9NEOP</name>
<keyword evidence="2 5" id="KW-0547">Nucleotide-binding</keyword>
<dbReference type="SUPFAM" id="SSF52540">
    <property type="entry name" value="P-loop containing nucleoside triphosphate hydrolases"/>
    <property type="match status" value="1"/>
</dbReference>
<comment type="caution">
    <text evidence="9">The sequence shown here is derived from an EMBL/GenBank/DDBJ whole genome shotgun (WGS) entry which is preliminary data.</text>
</comment>
<evidence type="ECO:0000256" key="6">
    <source>
        <dbReference type="SAM" id="Coils"/>
    </source>
</evidence>
<dbReference type="InterPro" id="IPR027640">
    <property type="entry name" value="Kinesin-like_fam"/>
</dbReference>
<comment type="similarity">
    <text evidence="5">Belongs to the TRAFAC class myosin-kinesin ATPase superfamily. Kinesin family.</text>
</comment>
<organism evidence="9">
    <name type="scientific">Menopon gallinae</name>
    <name type="common">poultry shaft louse</name>
    <dbReference type="NCBI Taxonomy" id="328185"/>
    <lineage>
        <taxon>Eukaryota</taxon>
        <taxon>Metazoa</taxon>
        <taxon>Ecdysozoa</taxon>
        <taxon>Arthropoda</taxon>
        <taxon>Hexapoda</taxon>
        <taxon>Insecta</taxon>
        <taxon>Pterygota</taxon>
        <taxon>Neoptera</taxon>
        <taxon>Paraneoptera</taxon>
        <taxon>Psocodea</taxon>
        <taxon>Troctomorpha</taxon>
        <taxon>Phthiraptera</taxon>
        <taxon>Amblycera</taxon>
        <taxon>Menoponidae</taxon>
        <taxon>Menopon</taxon>
    </lineage>
</organism>
<keyword evidence="4" id="KW-0963">Cytoplasm</keyword>
<dbReference type="Pfam" id="PF00225">
    <property type="entry name" value="Kinesin"/>
    <property type="match status" value="1"/>
</dbReference>
<proteinExistence type="inferred from homology"/>
<keyword evidence="3 5" id="KW-0067">ATP-binding</keyword>
<feature type="coiled-coil region" evidence="6">
    <location>
        <begin position="575"/>
        <end position="623"/>
    </location>
</feature>
<dbReference type="GO" id="GO:0005524">
    <property type="term" value="F:ATP binding"/>
    <property type="evidence" value="ECO:0007669"/>
    <property type="project" value="UniProtKB-UniRule"/>
</dbReference>
<dbReference type="GO" id="GO:0016887">
    <property type="term" value="F:ATP hydrolysis activity"/>
    <property type="evidence" value="ECO:0007669"/>
    <property type="project" value="TreeGrafter"/>
</dbReference>
<dbReference type="EMBL" id="JARGDH010000003">
    <property type="protein sequence ID" value="KAL0272560.1"/>
    <property type="molecule type" value="Genomic_DNA"/>
</dbReference>
<accession>A0AAW2HT90</accession>
<gene>
    <name evidence="9" type="ORF">PYX00_005486</name>
</gene>
<dbReference type="InterPro" id="IPR036961">
    <property type="entry name" value="Kinesin_motor_dom_sf"/>
</dbReference>
<dbReference type="PANTHER" id="PTHR24115">
    <property type="entry name" value="KINESIN-RELATED"/>
    <property type="match status" value="1"/>
</dbReference>
<dbReference type="GO" id="GO:0007018">
    <property type="term" value="P:microtubule-based movement"/>
    <property type="evidence" value="ECO:0007669"/>
    <property type="project" value="InterPro"/>
</dbReference>
<dbReference type="AlphaFoldDB" id="A0AAW2HT90"/>
<dbReference type="GO" id="GO:0003777">
    <property type="term" value="F:microtubule motor activity"/>
    <property type="evidence" value="ECO:0007669"/>
    <property type="project" value="InterPro"/>
</dbReference>
<evidence type="ECO:0000256" key="1">
    <source>
        <dbReference type="ARBA" id="ARBA00004245"/>
    </source>
</evidence>
<evidence type="ECO:0000256" key="7">
    <source>
        <dbReference type="SAM" id="MobiDB-lite"/>
    </source>
</evidence>
<keyword evidence="5" id="KW-0505">Motor protein</keyword>
<dbReference type="PRINTS" id="PR00380">
    <property type="entry name" value="KINESINHEAVY"/>
</dbReference>
<dbReference type="PROSITE" id="PS50067">
    <property type="entry name" value="KINESIN_MOTOR_2"/>
    <property type="match status" value="1"/>
</dbReference>
<evidence type="ECO:0000256" key="4">
    <source>
        <dbReference type="ARBA" id="ARBA00023212"/>
    </source>
</evidence>
<evidence type="ECO:0000256" key="2">
    <source>
        <dbReference type="ARBA" id="ARBA00022741"/>
    </source>
</evidence>
<evidence type="ECO:0000259" key="8">
    <source>
        <dbReference type="PROSITE" id="PS50067"/>
    </source>
</evidence>
<dbReference type="GO" id="GO:0005871">
    <property type="term" value="C:kinesin complex"/>
    <property type="evidence" value="ECO:0007669"/>
    <property type="project" value="TreeGrafter"/>
</dbReference>
<evidence type="ECO:0000256" key="5">
    <source>
        <dbReference type="PROSITE-ProRule" id="PRU00283"/>
    </source>
</evidence>
<dbReference type="InterPro" id="IPR027417">
    <property type="entry name" value="P-loop_NTPase"/>
</dbReference>